<dbReference type="InterPro" id="IPR013785">
    <property type="entry name" value="Aldolase_TIM"/>
</dbReference>
<sequence>MQFRTNLLSITALLPLLPLTTAWWKPPANLSWQIVLNGSLVPFANMTVIDGDLFDTPANVWSDLRKAGHIPLCYFSAGSAENWRDDYKDFAAEDMGSTLEHWEDEKWLNVKSKKVRKIMQKRMDLAVEKGCVAIDPDNVDVYDNGGGGFSLTAPDSIEYVKWLVSEGHKRGLSVGLKNAASIVGDVLADVDFQVNEECGQIGECDLFRSFIEANKPVFGIEYVEGEPSRDTVDAICGNVESRGFSTVIKHLDLKEWVVYCNGTIPFKPKEGARSGASKQLRTGGLLNRYDSVRRAL</sequence>
<evidence type="ECO:0000256" key="1">
    <source>
        <dbReference type="ARBA" id="ARBA00001255"/>
    </source>
</evidence>
<evidence type="ECO:0000256" key="2">
    <source>
        <dbReference type="ARBA" id="ARBA00012755"/>
    </source>
</evidence>
<feature type="chain" id="PRO_5026303298" description="alpha-galactosidase" evidence="3">
    <location>
        <begin position="23"/>
        <end position="296"/>
    </location>
</feature>
<gene>
    <name evidence="5" type="ORF">K402DRAFT_396260</name>
</gene>
<dbReference type="EC" id="3.2.1.22" evidence="2"/>
<dbReference type="AlphaFoldDB" id="A0A6G1GSM8"/>
<dbReference type="PANTHER" id="PTHR35273">
    <property type="entry name" value="ALPHA-1,4 POLYGALACTOSAMINIDASE, PUTATIVE (AFU_ORTHOLOGUE AFUA_3G07890)-RELATED"/>
    <property type="match status" value="1"/>
</dbReference>
<comment type="catalytic activity">
    <reaction evidence="1">
        <text>Hydrolysis of terminal, non-reducing alpha-D-galactose residues in alpha-D-galactosides, including galactose oligosaccharides, galactomannans and galactolipids.</text>
        <dbReference type="EC" id="3.2.1.22"/>
    </reaction>
</comment>
<dbReference type="Gene3D" id="3.20.20.70">
    <property type="entry name" value="Aldolase class I"/>
    <property type="match status" value="1"/>
</dbReference>
<dbReference type="OrthoDB" id="2108802at2759"/>
<organism evidence="5 6">
    <name type="scientific">Aulographum hederae CBS 113979</name>
    <dbReference type="NCBI Taxonomy" id="1176131"/>
    <lineage>
        <taxon>Eukaryota</taxon>
        <taxon>Fungi</taxon>
        <taxon>Dikarya</taxon>
        <taxon>Ascomycota</taxon>
        <taxon>Pezizomycotina</taxon>
        <taxon>Dothideomycetes</taxon>
        <taxon>Pleosporomycetidae</taxon>
        <taxon>Aulographales</taxon>
        <taxon>Aulographaceae</taxon>
    </lineage>
</organism>
<dbReference type="Proteomes" id="UP000800041">
    <property type="component" value="Unassembled WGS sequence"/>
</dbReference>
<protein>
    <recommendedName>
        <fullName evidence="2">alpha-galactosidase</fullName>
        <ecNumber evidence="2">3.2.1.22</ecNumber>
    </recommendedName>
</protein>
<feature type="signal peptide" evidence="3">
    <location>
        <begin position="1"/>
        <end position="22"/>
    </location>
</feature>
<dbReference type="EMBL" id="ML977172">
    <property type="protein sequence ID" value="KAF1983790.1"/>
    <property type="molecule type" value="Genomic_DNA"/>
</dbReference>
<dbReference type="Pfam" id="PF03537">
    <property type="entry name" value="Glyco_hydro_114"/>
    <property type="match status" value="1"/>
</dbReference>
<dbReference type="PANTHER" id="PTHR35273:SF2">
    <property type="entry name" value="ALPHA-GALACTOSIDASE"/>
    <property type="match status" value="1"/>
</dbReference>
<dbReference type="GO" id="GO:0004557">
    <property type="term" value="F:alpha-galactosidase activity"/>
    <property type="evidence" value="ECO:0007669"/>
    <property type="project" value="UniProtKB-EC"/>
</dbReference>
<evidence type="ECO:0000313" key="5">
    <source>
        <dbReference type="EMBL" id="KAF1983790.1"/>
    </source>
</evidence>
<name>A0A6G1GSM8_9PEZI</name>
<keyword evidence="5" id="KW-0378">Hydrolase</keyword>
<evidence type="ECO:0000259" key="4">
    <source>
        <dbReference type="Pfam" id="PF03537"/>
    </source>
</evidence>
<dbReference type="SUPFAM" id="SSF51445">
    <property type="entry name" value="(Trans)glycosidases"/>
    <property type="match status" value="1"/>
</dbReference>
<evidence type="ECO:0000313" key="6">
    <source>
        <dbReference type="Proteomes" id="UP000800041"/>
    </source>
</evidence>
<accession>A0A6G1GSM8</accession>
<proteinExistence type="predicted"/>
<keyword evidence="3" id="KW-0732">Signal</keyword>
<reference evidence="5" key="1">
    <citation type="journal article" date="2020" name="Stud. Mycol.">
        <title>101 Dothideomycetes genomes: a test case for predicting lifestyles and emergence of pathogens.</title>
        <authorList>
            <person name="Haridas S."/>
            <person name="Albert R."/>
            <person name="Binder M."/>
            <person name="Bloem J."/>
            <person name="Labutti K."/>
            <person name="Salamov A."/>
            <person name="Andreopoulos B."/>
            <person name="Baker S."/>
            <person name="Barry K."/>
            <person name="Bills G."/>
            <person name="Bluhm B."/>
            <person name="Cannon C."/>
            <person name="Castanera R."/>
            <person name="Culley D."/>
            <person name="Daum C."/>
            <person name="Ezra D."/>
            <person name="Gonzalez J."/>
            <person name="Henrissat B."/>
            <person name="Kuo A."/>
            <person name="Liang C."/>
            <person name="Lipzen A."/>
            <person name="Lutzoni F."/>
            <person name="Magnuson J."/>
            <person name="Mondo S."/>
            <person name="Nolan M."/>
            <person name="Ohm R."/>
            <person name="Pangilinan J."/>
            <person name="Park H.-J."/>
            <person name="Ramirez L."/>
            <person name="Alfaro M."/>
            <person name="Sun H."/>
            <person name="Tritt A."/>
            <person name="Yoshinaga Y."/>
            <person name="Zwiers L.-H."/>
            <person name="Turgeon B."/>
            <person name="Goodwin S."/>
            <person name="Spatafora J."/>
            <person name="Crous P."/>
            <person name="Grigoriev I."/>
        </authorList>
    </citation>
    <scope>NUCLEOTIDE SEQUENCE</scope>
    <source>
        <strain evidence="5">CBS 113979</strain>
    </source>
</reference>
<evidence type="ECO:0000256" key="3">
    <source>
        <dbReference type="SAM" id="SignalP"/>
    </source>
</evidence>
<dbReference type="InterPro" id="IPR017853">
    <property type="entry name" value="GH"/>
</dbReference>
<feature type="domain" description="Glycoside-hydrolase family GH114 TIM-barrel" evidence="4">
    <location>
        <begin position="31"/>
        <end position="256"/>
    </location>
</feature>
<keyword evidence="6" id="KW-1185">Reference proteome</keyword>
<dbReference type="InterPro" id="IPR004352">
    <property type="entry name" value="GH114_TIM-barrel"/>
</dbReference>